<dbReference type="Gene3D" id="2.170.270.10">
    <property type="entry name" value="SET domain"/>
    <property type="match status" value="1"/>
</dbReference>
<dbReference type="OrthoDB" id="9439903at2759"/>
<dbReference type="SMART" id="SM00317">
    <property type="entry name" value="SET"/>
    <property type="match status" value="1"/>
</dbReference>
<dbReference type="InterPro" id="IPR001214">
    <property type="entry name" value="SET_dom"/>
</dbReference>
<evidence type="ECO:0000256" key="3">
    <source>
        <dbReference type="ARBA" id="ARBA00022737"/>
    </source>
</evidence>
<evidence type="ECO:0000256" key="2">
    <source>
        <dbReference type="ARBA" id="ARBA00022723"/>
    </source>
</evidence>
<feature type="domain" description="C2H2-type" evidence="11">
    <location>
        <begin position="668"/>
        <end position="688"/>
    </location>
</feature>
<feature type="compositionally biased region" description="Basic and acidic residues" evidence="10">
    <location>
        <begin position="112"/>
        <end position="121"/>
    </location>
</feature>
<evidence type="ECO:0000256" key="6">
    <source>
        <dbReference type="ARBA" id="ARBA00023015"/>
    </source>
</evidence>
<keyword evidence="5" id="KW-0862">Zinc</keyword>
<dbReference type="InterPro" id="IPR036236">
    <property type="entry name" value="Znf_C2H2_sf"/>
</dbReference>
<feature type="compositionally biased region" description="Basic and acidic residues" evidence="10">
    <location>
        <begin position="58"/>
        <end position="68"/>
    </location>
</feature>
<keyword evidence="3" id="KW-0677">Repeat</keyword>
<evidence type="ECO:0000256" key="8">
    <source>
        <dbReference type="ARBA" id="ARBA00023242"/>
    </source>
</evidence>
<evidence type="ECO:0000256" key="1">
    <source>
        <dbReference type="ARBA" id="ARBA00004123"/>
    </source>
</evidence>
<dbReference type="Gene3D" id="3.30.160.60">
    <property type="entry name" value="Classic Zinc Finger"/>
    <property type="match status" value="4"/>
</dbReference>
<dbReference type="InterPro" id="IPR046341">
    <property type="entry name" value="SET_dom_sf"/>
</dbReference>
<proteinExistence type="predicted"/>
<dbReference type="SUPFAM" id="SSF82199">
    <property type="entry name" value="SET domain"/>
    <property type="match status" value="1"/>
</dbReference>
<comment type="subcellular location">
    <subcellularLocation>
        <location evidence="1">Nucleus</location>
    </subcellularLocation>
</comment>
<dbReference type="RefSeq" id="XP_066918588.1">
    <property type="nucleotide sequence ID" value="XM_067062487.1"/>
</dbReference>
<feature type="compositionally biased region" description="Polar residues" evidence="10">
    <location>
        <begin position="39"/>
        <end position="56"/>
    </location>
</feature>
<feature type="domain" description="C2H2-type" evidence="11">
    <location>
        <begin position="754"/>
        <end position="781"/>
    </location>
</feature>
<feature type="compositionally biased region" description="Polar residues" evidence="10">
    <location>
        <begin position="154"/>
        <end position="182"/>
    </location>
</feature>
<dbReference type="PANTHER" id="PTHR16515">
    <property type="entry name" value="PR DOMAIN ZINC FINGER PROTEIN"/>
    <property type="match status" value="1"/>
</dbReference>
<feature type="region of interest" description="Disordered" evidence="10">
    <location>
        <begin position="901"/>
        <end position="940"/>
    </location>
</feature>
<keyword evidence="8" id="KW-0539">Nucleus</keyword>
<sequence>MSKRRKVELEADELTKDVETQTEDDLTSPRKDNKRKPKNVTQLTKSDQNANKNVAASTREDLQTKEKISLNCNSDITTKIKVPVMQYQAKNARMSKKSSKMRKPVTTSEKSTNMERQRTVSENESLDISSALFELGRDLKVPIANNTIVLPEASSESEQQIVIENTKPSSSEVEKTPSQSKETPIKDKVITSDVFETVHDNSETTGISISKIEELNSENLQNTEMKDSETSENDVMQEIQSDNKGDEVNKENQVIENSSQNTIRTIDAINRQAIKILDRLPPTMVTESITKLTSVQTTTDISTVQELEPTPVTSQSVNAKSNLQESNSSNMVSQVESCLKLLSDGKFTGFLHTADCKAHCSHGQSCVSSSIQNVCEQFFNAPMSANIASMFAKRRNKSGETGAIECPELTRVRIAESLLLLGELSKSQFCVGCKKPVDGDCTIHGNTMKTLHKTRSVESLPDTLTIQVSSIPNSGLGVFSLSIFEAGSIFGPMEGEELTVEQNQKQSDSSFIWEVYDNDRQNVAHYLDCFNQEKSNWLRFVNCARFEEEQNLIAEQYDKKIFFKAYKKILPGDELLVWYGNASGSILQSMISVHGEKEITTLSKDERSATSSKEKSIKMVRTTDTGDLLDMLDDEGGLHQCNKCLSVFSSEYYLERHKTYVCPELSEFRCDKCSRLFKNIANFKRHQRRGCDLAKTFHCIICSASFTQKANLKVHLKTHLNIRDFKCQYCDRLFSRNTFLKNHIMSVHDKEKPFVCHECGKTFSRMDSMKRHASLHKERSAQCNYCGMTYHTLNNLNMHVKRSHSNNEEMLEDKCRLCFGTFKDIKNHMFYLHQKKPLEKCNICHKSFRNLVNHMRSHEHKRKDSREVCKICHKSFISLNGHMKKHLNDRKNAAKMLEEFDEEETKEKKSKKTEKANEKVKTKKIKIENKDENGVETTENEVKSTLDQDYVGNAIDNAPIEFVVAVTCQK</sequence>
<keyword evidence="4 9" id="KW-0863">Zinc-finger</keyword>
<keyword evidence="7" id="KW-0804">Transcription</keyword>
<evidence type="ECO:0000256" key="10">
    <source>
        <dbReference type="SAM" id="MobiDB-lite"/>
    </source>
</evidence>
<evidence type="ECO:0000313" key="14">
    <source>
        <dbReference type="Proteomes" id="UP000594262"/>
    </source>
</evidence>
<dbReference type="SUPFAM" id="SSF57667">
    <property type="entry name" value="beta-beta-alpha zinc fingers"/>
    <property type="match status" value="3"/>
</dbReference>
<dbReference type="Pfam" id="PF00096">
    <property type="entry name" value="zf-C2H2"/>
    <property type="match status" value="3"/>
</dbReference>
<dbReference type="GO" id="GO:0010468">
    <property type="term" value="P:regulation of gene expression"/>
    <property type="evidence" value="ECO:0007669"/>
    <property type="project" value="TreeGrafter"/>
</dbReference>
<dbReference type="PANTHER" id="PTHR16515:SF35">
    <property type="entry name" value="FEZ FAMILY ZINC FINGER PROTEIN 2"/>
    <property type="match status" value="1"/>
</dbReference>
<evidence type="ECO:0000259" key="11">
    <source>
        <dbReference type="PROSITE" id="PS50157"/>
    </source>
</evidence>
<dbReference type="GeneID" id="136805911"/>
<evidence type="ECO:0000256" key="9">
    <source>
        <dbReference type="PROSITE-ProRule" id="PRU00042"/>
    </source>
</evidence>
<evidence type="ECO:0000259" key="12">
    <source>
        <dbReference type="PROSITE" id="PS50280"/>
    </source>
</evidence>
<feature type="domain" description="C2H2-type" evidence="11">
    <location>
        <begin position="725"/>
        <end position="753"/>
    </location>
</feature>
<dbReference type="Proteomes" id="UP000594262">
    <property type="component" value="Unplaced"/>
</dbReference>
<feature type="compositionally biased region" description="Basic and acidic residues" evidence="10">
    <location>
        <begin position="7"/>
        <end position="19"/>
    </location>
</feature>
<keyword evidence="14" id="KW-1185">Reference proteome</keyword>
<dbReference type="GO" id="GO:0008270">
    <property type="term" value="F:zinc ion binding"/>
    <property type="evidence" value="ECO:0007669"/>
    <property type="project" value="UniProtKB-KW"/>
</dbReference>
<protein>
    <submittedName>
        <fullName evidence="13">Uncharacterized protein</fullName>
    </submittedName>
</protein>
<organism evidence="13 14">
    <name type="scientific">Clytia hemisphaerica</name>
    <dbReference type="NCBI Taxonomy" id="252671"/>
    <lineage>
        <taxon>Eukaryota</taxon>
        <taxon>Metazoa</taxon>
        <taxon>Cnidaria</taxon>
        <taxon>Hydrozoa</taxon>
        <taxon>Hydroidolina</taxon>
        <taxon>Leptothecata</taxon>
        <taxon>Obeliida</taxon>
        <taxon>Clytiidae</taxon>
        <taxon>Clytia</taxon>
    </lineage>
</organism>
<reference evidence="13" key="1">
    <citation type="submission" date="2021-01" db="UniProtKB">
        <authorList>
            <consortium name="EnsemblMetazoa"/>
        </authorList>
    </citation>
    <scope>IDENTIFICATION</scope>
</reference>
<evidence type="ECO:0000313" key="13">
    <source>
        <dbReference type="EnsemblMetazoa" id="CLYHEMP004517.1"/>
    </source>
</evidence>
<name>A0A7M5WJG0_9CNID</name>
<dbReference type="AlphaFoldDB" id="A0A7M5WJG0"/>
<keyword evidence="6" id="KW-0805">Transcription regulation</keyword>
<feature type="region of interest" description="Disordered" evidence="10">
    <location>
        <begin position="90"/>
        <end position="122"/>
    </location>
</feature>
<keyword evidence="2" id="KW-0479">Metal-binding</keyword>
<dbReference type="PROSITE" id="PS50280">
    <property type="entry name" value="SET"/>
    <property type="match status" value="1"/>
</dbReference>
<feature type="region of interest" description="Disordered" evidence="10">
    <location>
        <begin position="154"/>
        <end position="184"/>
    </location>
</feature>
<feature type="domain" description="SET" evidence="12">
    <location>
        <begin position="464"/>
        <end position="580"/>
    </location>
</feature>
<dbReference type="InterPro" id="IPR013087">
    <property type="entry name" value="Znf_C2H2_type"/>
</dbReference>
<dbReference type="Pfam" id="PF21549">
    <property type="entry name" value="PRDM2_PR"/>
    <property type="match status" value="1"/>
</dbReference>
<dbReference type="PROSITE" id="PS00028">
    <property type="entry name" value="ZINC_FINGER_C2H2_1"/>
    <property type="match status" value="4"/>
</dbReference>
<evidence type="ECO:0000256" key="4">
    <source>
        <dbReference type="ARBA" id="ARBA00022771"/>
    </source>
</evidence>
<evidence type="ECO:0000256" key="5">
    <source>
        <dbReference type="ARBA" id="ARBA00022833"/>
    </source>
</evidence>
<dbReference type="FunFam" id="3.30.160.60:FF:000110">
    <property type="entry name" value="Zinc finger protein-like"/>
    <property type="match status" value="1"/>
</dbReference>
<dbReference type="EnsemblMetazoa" id="CLYHEMT004517.1">
    <property type="protein sequence ID" value="CLYHEMP004517.1"/>
    <property type="gene ID" value="CLYHEMG004517"/>
</dbReference>
<feature type="domain" description="C2H2-type" evidence="11">
    <location>
        <begin position="697"/>
        <end position="724"/>
    </location>
</feature>
<dbReference type="GO" id="GO:0005634">
    <property type="term" value="C:nucleus"/>
    <property type="evidence" value="ECO:0007669"/>
    <property type="project" value="UniProtKB-SubCell"/>
</dbReference>
<dbReference type="FunFam" id="3.30.160.60:FF:000012">
    <property type="entry name" value="RB-associated KRAB zinc finger protein-like"/>
    <property type="match status" value="1"/>
</dbReference>
<dbReference type="SMART" id="SM00355">
    <property type="entry name" value="ZnF_C2H2"/>
    <property type="match status" value="8"/>
</dbReference>
<accession>A0A7M5WJG0</accession>
<feature type="compositionally biased region" description="Basic and acidic residues" evidence="10">
    <location>
        <begin position="913"/>
        <end position="933"/>
    </location>
</feature>
<evidence type="ECO:0000256" key="7">
    <source>
        <dbReference type="ARBA" id="ARBA00023163"/>
    </source>
</evidence>
<feature type="domain" description="C2H2-type" evidence="11">
    <location>
        <begin position="781"/>
        <end position="809"/>
    </location>
</feature>
<dbReference type="PROSITE" id="PS50157">
    <property type="entry name" value="ZINC_FINGER_C2H2_2"/>
    <property type="match status" value="5"/>
</dbReference>
<feature type="region of interest" description="Disordered" evidence="10">
    <location>
        <begin position="1"/>
        <end position="68"/>
    </location>
</feature>
<dbReference type="InterPro" id="IPR050331">
    <property type="entry name" value="Zinc_finger"/>
</dbReference>
<feature type="compositionally biased region" description="Basic residues" evidence="10">
    <location>
        <begin position="93"/>
        <end position="103"/>
    </location>
</feature>